<dbReference type="PANTHER" id="PTHR40861">
    <property type="entry name" value="DUF2183 DOMAIN-CONTAINING PROTEIN"/>
    <property type="match status" value="1"/>
</dbReference>
<feature type="compositionally biased region" description="Low complexity" evidence="1">
    <location>
        <begin position="562"/>
        <end position="580"/>
    </location>
</feature>
<dbReference type="AlphaFoldDB" id="A0AAV1HUY2"/>
<feature type="region of interest" description="Disordered" evidence="1">
    <location>
        <begin position="1059"/>
        <end position="1082"/>
    </location>
</feature>
<proteinExistence type="predicted"/>
<organism evidence="3 4">
    <name type="scientific">Coccomyxa viridis</name>
    <dbReference type="NCBI Taxonomy" id="1274662"/>
    <lineage>
        <taxon>Eukaryota</taxon>
        <taxon>Viridiplantae</taxon>
        <taxon>Chlorophyta</taxon>
        <taxon>core chlorophytes</taxon>
        <taxon>Trebouxiophyceae</taxon>
        <taxon>Trebouxiophyceae incertae sedis</taxon>
        <taxon>Coccomyxaceae</taxon>
        <taxon>Coccomyxa</taxon>
    </lineage>
</organism>
<feature type="region of interest" description="Disordered" evidence="1">
    <location>
        <begin position="729"/>
        <end position="772"/>
    </location>
</feature>
<evidence type="ECO:0000313" key="3">
    <source>
        <dbReference type="EMBL" id="CAK0745030.1"/>
    </source>
</evidence>
<gene>
    <name evidence="3" type="ORF">CVIRNUC_001591</name>
</gene>
<evidence type="ECO:0000313" key="4">
    <source>
        <dbReference type="Proteomes" id="UP001314263"/>
    </source>
</evidence>
<keyword evidence="2" id="KW-1133">Transmembrane helix</keyword>
<accession>A0AAV1HUY2</accession>
<feature type="compositionally biased region" description="Polar residues" evidence="1">
    <location>
        <begin position="348"/>
        <end position="367"/>
    </location>
</feature>
<evidence type="ECO:0008006" key="5">
    <source>
        <dbReference type="Google" id="ProtNLM"/>
    </source>
</evidence>
<keyword evidence="4" id="KW-1185">Reference proteome</keyword>
<evidence type="ECO:0000256" key="2">
    <source>
        <dbReference type="SAM" id="Phobius"/>
    </source>
</evidence>
<evidence type="ECO:0000256" key="1">
    <source>
        <dbReference type="SAM" id="MobiDB-lite"/>
    </source>
</evidence>
<feature type="compositionally biased region" description="Low complexity" evidence="1">
    <location>
        <begin position="458"/>
        <end position="471"/>
    </location>
</feature>
<reference evidence="3 4" key="1">
    <citation type="submission" date="2023-10" db="EMBL/GenBank/DDBJ databases">
        <authorList>
            <person name="Maclean D."/>
            <person name="Macfadyen A."/>
        </authorList>
    </citation>
    <scope>NUCLEOTIDE SEQUENCE [LARGE SCALE GENOMIC DNA]</scope>
</reference>
<feature type="transmembrane region" description="Helical" evidence="2">
    <location>
        <begin position="34"/>
        <end position="51"/>
    </location>
</feature>
<feature type="compositionally biased region" description="Low complexity" evidence="1">
    <location>
        <begin position="428"/>
        <end position="442"/>
    </location>
</feature>
<dbReference type="Proteomes" id="UP001314263">
    <property type="component" value="Unassembled WGS sequence"/>
</dbReference>
<protein>
    <recommendedName>
        <fullName evidence="5">Phosphatidate phosphatase APP1 catalytic domain-containing protein</fullName>
    </recommendedName>
</protein>
<dbReference type="EMBL" id="CAUYUE010000002">
    <property type="protein sequence ID" value="CAK0745030.1"/>
    <property type="molecule type" value="Genomic_DNA"/>
</dbReference>
<comment type="caution">
    <text evidence="3">The sequence shown here is derived from an EMBL/GenBank/DDBJ whole genome shotgun (WGS) entry which is preliminary data.</text>
</comment>
<keyword evidence="2" id="KW-0812">Transmembrane</keyword>
<keyword evidence="2" id="KW-0472">Membrane</keyword>
<feature type="transmembrane region" description="Helical" evidence="2">
    <location>
        <begin position="58"/>
        <end position="75"/>
    </location>
</feature>
<feature type="region of interest" description="Disordered" evidence="1">
    <location>
        <begin position="641"/>
        <end position="702"/>
    </location>
</feature>
<feature type="region of interest" description="Disordered" evidence="1">
    <location>
        <begin position="344"/>
        <end position="623"/>
    </location>
</feature>
<name>A0AAV1HUY2_9CHLO</name>
<sequence length="1113" mass="119548">MAHLYFALVLVILTGGYFGHDKSIWHGSRTARRVFWATLTALLSWWLVFTLRSLDVHGSEGLVFIFTAVMAASLVEDKVQTSLFMTPFRSPEVQQLTGTPEAQGKAELLMAVISSMNRWQGYTVGASRMVSHVAGSLSKHRKIIHEVLSGLNHSDLNYVLVHINTAALFEVAGRHTMELLTSPQQRLPDLTTLTRAAMLDALQKIGMRHRPSRQRWATEILRATRGEDLTRLKAYVDDGGDYHTIYKLCYSDLQGELQRVAREHIETEGHALYRKHTQTQPLGQPGVALKVVSDIDDTLTCSGGSYPAGRDTRYPHNCVYPGMLAFYNELDAGHVQNLQRLHAERASAQASPVTSPRQGLTSAQSPSMPMHLGGPRGKAWHPRDAQAAQERRASAAGSLEGPLALSPGEIPLSDVQIGRDTVGPDGKASPVVSECAASAASSRTEGEPRGRQLRSSRHLQSSRAAEESQASLGSATSPPTPFGAGAHQLPGLAPPIVGRQLQKAESMGESASVASSELPEQLPRRQNGWAPHRPPPLKLKHSSTQDGHTADLDKLNDFSGKAGSQAAAGGAGDQAASGDANAESLMDAVGGPSDIPAGDDAPTAGGEATMGGLNMGEQPAGGMMTALRSGAANVARDAPEALAGTGSSRPQTGEARPARDTSWQGGHGEAQHGGLPPRGAMHGKFALPALPSGPGRPGGDSPRIANISECAPLEYPLDSLMSTEGAAFPGPGRAHRDDEAEWPPPMTNAGRRRLSRPILGGEGQAPPKSRWQNRPHQKFVHLVFLSARPESFKGLTEALSLRKIFRPLVRRGEMNGYPVLLLGSLRSGPKALWDYATGSRPPQDNPKTLNTQLYIQLFEKKLARFEQFARLYPECYWIFVGDNGQGDVLLAERLGKVLTREDGRSSLVATFIHRVVPTLETISSLRSRKSNKAAWLAAWKDQRIFFNRTPIGMATQAYTLGLLDATGLQHVCMEAATDLRRARARYAIDNVDWAKCVRQLNKDIKTANQVLSDELKVTQLRLPEGGASATLGGRMSGYESDASVLGGFSTASLGGGHHDYESEASSVRGMSPVRGGSPRPAHRLTFGGMSSYGGGYAGGYESDVSSFSYAGHT</sequence>
<dbReference type="PANTHER" id="PTHR40861:SF1">
    <property type="entry name" value="PHOSPHATIDATE PHOSPHATASE APP1 CATALYTIC DOMAIN-CONTAINING PROTEIN"/>
    <property type="match status" value="1"/>
</dbReference>
<feature type="compositionally biased region" description="Basic and acidic residues" evidence="1">
    <location>
        <begin position="381"/>
        <end position="393"/>
    </location>
</feature>